<dbReference type="EMBL" id="CP162601">
    <property type="protein sequence ID" value="XDK25280.1"/>
    <property type="molecule type" value="Genomic_DNA"/>
</dbReference>
<evidence type="ECO:0000256" key="1">
    <source>
        <dbReference type="SAM" id="MobiDB-lite"/>
    </source>
</evidence>
<name>A0AB39HFB9_9VIBR</name>
<reference evidence="2" key="1">
    <citation type="submission" date="2024-07" db="EMBL/GenBank/DDBJ databases">
        <title>Genome Analysis of a Potential Novel Vibrio Species Secreting pH- and Thermo-stable Alginate Lyase and its Application in Producing Alginate Oligosaccharides.</title>
        <authorList>
            <person name="Huang H."/>
            <person name="Bao K."/>
        </authorList>
    </citation>
    <scope>NUCLEOTIDE SEQUENCE</scope>
    <source>
        <strain evidence="2">HB236076</strain>
    </source>
</reference>
<protein>
    <submittedName>
        <fullName evidence="2">YheV family putative zinc ribbon protein</fullName>
    </submittedName>
</protein>
<dbReference type="NCBIfam" id="TIGR02443">
    <property type="entry name" value="YheV family putative zinc ribbon protein"/>
    <property type="match status" value="1"/>
</dbReference>
<dbReference type="RefSeq" id="WP_306101946.1">
    <property type="nucleotide sequence ID" value="NZ_CP162601.1"/>
</dbReference>
<evidence type="ECO:0000313" key="2">
    <source>
        <dbReference type="EMBL" id="XDK25280.1"/>
    </source>
</evidence>
<feature type="region of interest" description="Disordered" evidence="1">
    <location>
        <begin position="47"/>
        <end position="66"/>
    </location>
</feature>
<dbReference type="InterPro" id="IPR012658">
    <property type="entry name" value="YheV"/>
</dbReference>
<gene>
    <name evidence="2" type="ORF">AB0763_01135</name>
</gene>
<proteinExistence type="predicted"/>
<dbReference type="KEGG" id="vih:AB0763_01135"/>
<sequence>MNIKKRFIAGATCPQCQQSDSLRWWEESQVEWVECVECGFEKQRTSNAVETSSHGQEKMIGIFQPE</sequence>
<dbReference type="Pfam" id="PF09526">
    <property type="entry name" value="DUF2387"/>
    <property type="match status" value="1"/>
</dbReference>
<accession>A0AB39HFB9</accession>
<organism evidence="2">
    <name type="scientific">Vibrio sp. HB236076</name>
    <dbReference type="NCBI Taxonomy" id="3232307"/>
    <lineage>
        <taxon>Bacteria</taxon>
        <taxon>Pseudomonadati</taxon>
        <taxon>Pseudomonadota</taxon>
        <taxon>Gammaproteobacteria</taxon>
        <taxon>Vibrionales</taxon>
        <taxon>Vibrionaceae</taxon>
        <taxon>Vibrio</taxon>
    </lineage>
</organism>
<dbReference type="AlphaFoldDB" id="A0AB39HFB9"/>